<dbReference type="CDD" id="cd02440">
    <property type="entry name" value="AdoMet_MTases"/>
    <property type="match status" value="1"/>
</dbReference>
<dbReference type="InterPro" id="IPR029063">
    <property type="entry name" value="SAM-dependent_MTases_sf"/>
</dbReference>
<keyword evidence="2" id="KW-0808">Transferase</keyword>
<keyword evidence="1" id="KW-0489">Methyltransferase</keyword>
<dbReference type="SUPFAM" id="SSF53335">
    <property type="entry name" value="S-adenosyl-L-methionine-dependent methyltransferases"/>
    <property type="match status" value="1"/>
</dbReference>
<keyword evidence="5" id="KW-0830">Ubiquinone</keyword>
<dbReference type="EMBL" id="JAVDWA010000002">
    <property type="protein sequence ID" value="MDR7072823.1"/>
    <property type="molecule type" value="Genomic_DNA"/>
</dbReference>
<dbReference type="PANTHER" id="PTHR43464">
    <property type="entry name" value="METHYLTRANSFERASE"/>
    <property type="match status" value="1"/>
</dbReference>
<keyword evidence="3" id="KW-0949">S-adenosyl-L-methionine</keyword>
<name>A0ABU1U085_9BACL</name>
<dbReference type="RefSeq" id="WP_310258116.1">
    <property type="nucleotide sequence ID" value="NZ_JAVDWA010000002.1"/>
</dbReference>
<evidence type="ECO:0000256" key="2">
    <source>
        <dbReference type="ARBA" id="ARBA00022679"/>
    </source>
</evidence>
<dbReference type="InterPro" id="IPR041698">
    <property type="entry name" value="Methyltransf_25"/>
</dbReference>
<dbReference type="PANTHER" id="PTHR43464:SF19">
    <property type="entry name" value="UBIQUINONE BIOSYNTHESIS O-METHYLTRANSFERASE, MITOCHONDRIAL"/>
    <property type="match status" value="1"/>
</dbReference>
<protein>
    <submittedName>
        <fullName evidence="5">Ubiquinone/menaquinone biosynthesis C-methylase UbiE</fullName>
    </submittedName>
</protein>
<gene>
    <name evidence="5" type="ORF">J2X07_001800</name>
</gene>
<accession>A0ABU1U085</accession>
<dbReference type="Gene3D" id="2.20.25.110">
    <property type="entry name" value="S-adenosyl-L-methionine-dependent methyltransferases"/>
    <property type="match status" value="1"/>
</dbReference>
<dbReference type="Pfam" id="PF13649">
    <property type="entry name" value="Methyltransf_25"/>
    <property type="match status" value="1"/>
</dbReference>
<evidence type="ECO:0000259" key="4">
    <source>
        <dbReference type="Pfam" id="PF13649"/>
    </source>
</evidence>
<comment type="caution">
    <text evidence="5">The sequence shown here is derived from an EMBL/GenBank/DDBJ whole genome shotgun (WGS) entry which is preliminary data.</text>
</comment>
<organism evidence="5 6">
    <name type="scientific">Fictibacillus barbaricus</name>
    <dbReference type="NCBI Taxonomy" id="182136"/>
    <lineage>
        <taxon>Bacteria</taxon>
        <taxon>Bacillati</taxon>
        <taxon>Bacillota</taxon>
        <taxon>Bacilli</taxon>
        <taxon>Bacillales</taxon>
        <taxon>Fictibacillaceae</taxon>
        <taxon>Fictibacillus</taxon>
    </lineage>
</organism>
<dbReference type="Gene3D" id="3.40.50.150">
    <property type="entry name" value="Vaccinia Virus protein VP39"/>
    <property type="match status" value="1"/>
</dbReference>
<sequence length="247" mass="28148">MSYNQFAYLYDQLMEDAPYSKWLSFIKSASKNHAGNAKRFLDVGCGTGSLSVLLAKEGYDVTGVDLSADMLTVAKEKAENEKVALSLFQQDMRELEGLGQFDCVTILCDSLNYILTEEDIKKVFHSASRHLHTNGLLLFDVHSLHKIQNIFIGSTFGSNDEHLSYIWQCYEGELENSVEHDLSFFIQSGDCYERYDELHIQRSFAVEKYKVWLEECNFEVLSITGDFEDKAPADDAERILFAAKKVK</sequence>
<evidence type="ECO:0000313" key="5">
    <source>
        <dbReference type="EMBL" id="MDR7072823.1"/>
    </source>
</evidence>
<evidence type="ECO:0000313" key="6">
    <source>
        <dbReference type="Proteomes" id="UP001258181"/>
    </source>
</evidence>
<feature type="domain" description="Methyltransferase" evidence="4">
    <location>
        <begin position="41"/>
        <end position="135"/>
    </location>
</feature>
<reference evidence="5 6" key="1">
    <citation type="submission" date="2023-07" db="EMBL/GenBank/DDBJ databases">
        <title>Sorghum-associated microbial communities from plants grown in Nebraska, USA.</title>
        <authorList>
            <person name="Schachtman D."/>
        </authorList>
    </citation>
    <scope>NUCLEOTIDE SEQUENCE [LARGE SCALE GENOMIC DNA]</scope>
    <source>
        <strain evidence="5 6">BE211</strain>
    </source>
</reference>
<dbReference type="Proteomes" id="UP001258181">
    <property type="component" value="Unassembled WGS sequence"/>
</dbReference>
<keyword evidence="6" id="KW-1185">Reference proteome</keyword>
<evidence type="ECO:0000256" key="1">
    <source>
        <dbReference type="ARBA" id="ARBA00022603"/>
    </source>
</evidence>
<evidence type="ECO:0000256" key="3">
    <source>
        <dbReference type="ARBA" id="ARBA00022691"/>
    </source>
</evidence>
<proteinExistence type="predicted"/>